<name>A0AAV9VC77_9PEZI</name>
<proteinExistence type="inferred from homology"/>
<dbReference type="GO" id="GO:0006122">
    <property type="term" value="P:mitochondrial electron transport, ubiquinol to cytochrome c"/>
    <property type="evidence" value="ECO:0007669"/>
    <property type="project" value="UniProtKB-UniRule"/>
</dbReference>
<dbReference type="FunFam" id="1.20.5.260:FF:000001">
    <property type="entry name" value="Cytochrome b-c1 complex subunit 9"/>
    <property type="match status" value="1"/>
</dbReference>
<comment type="caution">
    <text evidence="13">The sequence shown here is derived from an EMBL/GenBank/DDBJ whole genome shotgun (WGS) entry which is preliminary data.</text>
</comment>
<evidence type="ECO:0000256" key="3">
    <source>
        <dbReference type="ARBA" id="ARBA00022448"/>
    </source>
</evidence>
<keyword evidence="9 12" id="KW-0496">Mitochondrion</keyword>
<gene>
    <name evidence="13" type="ORF">TWF730_008002</name>
</gene>
<dbReference type="InterPro" id="IPR008027">
    <property type="entry name" value="QCR9"/>
</dbReference>
<keyword evidence="10 12" id="KW-0472">Membrane</keyword>
<dbReference type="Proteomes" id="UP001373714">
    <property type="component" value="Unassembled WGS sequence"/>
</dbReference>
<comment type="similarity">
    <text evidence="2 12">Belongs to the UQCR10/QCR9 family.</text>
</comment>
<sequence>MSLAATIYNNLFRRNFVMVGAVMGGAFAADIAFDVYSQRFWDWKNQGRQWKDIRQKYLLSEDD</sequence>
<dbReference type="PANTHER" id="PTHR12980:SF0">
    <property type="entry name" value="CYTOCHROME B-C1 COMPLEX SUBUNIT 9"/>
    <property type="match status" value="1"/>
</dbReference>
<dbReference type="SUPFAM" id="SSF81514">
    <property type="entry name" value="Subunit X (non-heme 7 kDa protein) of cytochrome bc1 complex (Ubiquinol-cytochrome c reductase)"/>
    <property type="match status" value="1"/>
</dbReference>
<evidence type="ECO:0000256" key="2">
    <source>
        <dbReference type="ARBA" id="ARBA00007856"/>
    </source>
</evidence>
<dbReference type="GO" id="GO:0005743">
    <property type="term" value="C:mitochondrial inner membrane"/>
    <property type="evidence" value="ECO:0007669"/>
    <property type="project" value="UniProtKB-SubCell"/>
</dbReference>
<evidence type="ECO:0000256" key="5">
    <source>
        <dbReference type="ARBA" id="ARBA00022692"/>
    </source>
</evidence>
<reference evidence="13 14" key="1">
    <citation type="submission" date="2019-10" db="EMBL/GenBank/DDBJ databases">
        <authorList>
            <person name="Palmer J.M."/>
        </authorList>
    </citation>
    <scope>NUCLEOTIDE SEQUENCE [LARGE SCALE GENOMIC DNA]</scope>
    <source>
        <strain evidence="13 14">TWF730</strain>
    </source>
</reference>
<dbReference type="PANTHER" id="PTHR12980">
    <property type="entry name" value="UBIQUINOL-CYTOCHROME C REDUCTASE COMPLEX, SUBUNIT X"/>
    <property type="match status" value="1"/>
</dbReference>
<keyword evidence="7 12" id="KW-0249">Electron transport</keyword>
<comment type="subunit">
    <text evidence="12">Component of the ubiquinol-cytochrome c oxidoreductase (cytochrome b-c1 complex, complex III, CIII), a multisubunit enzyme composed of 3 respiratory subunits cytochrome b, cytochrome c1 and Rieske protein, 2 core protein subunits, and additional low-molecular weight protein subunits.</text>
</comment>
<evidence type="ECO:0000256" key="10">
    <source>
        <dbReference type="ARBA" id="ARBA00023136"/>
    </source>
</evidence>
<keyword evidence="8 12" id="KW-1133">Transmembrane helix</keyword>
<evidence type="ECO:0000256" key="9">
    <source>
        <dbReference type="ARBA" id="ARBA00023128"/>
    </source>
</evidence>
<dbReference type="Gene3D" id="1.20.5.260">
    <property type="entry name" value="Cytochrome b-c1 complex subunit 9"/>
    <property type="match status" value="1"/>
</dbReference>
<evidence type="ECO:0000256" key="7">
    <source>
        <dbReference type="ARBA" id="ARBA00022982"/>
    </source>
</evidence>
<keyword evidence="6 12" id="KW-0999">Mitochondrion inner membrane</keyword>
<evidence type="ECO:0000313" key="13">
    <source>
        <dbReference type="EMBL" id="KAK6358679.1"/>
    </source>
</evidence>
<comment type="subcellular location">
    <subcellularLocation>
        <location evidence="1 12">Mitochondrion inner membrane</location>
        <topology evidence="1 12">Single-pass membrane protein</topology>
    </subcellularLocation>
</comment>
<evidence type="ECO:0000256" key="11">
    <source>
        <dbReference type="ARBA" id="ARBA00044247"/>
    </source>
</evidence>
<feature type="transmembrane region" description="Helical" evidence="12">
    <location>
        <begin position="16"/>
        <end position="36"/>
    </location>
</feature>
<keyword evidence="5 12" id="KW-0812">Transmembrane</keyword>
<comment type="function">
    <text evidence="12">Component of the ubiquinol-cytochrome c oxidoreductase, a multisubunit transmembrane complex that is part of the mitochondrial electron transport chain which drives oxidative phosphorylation. The complex plays an important role in the uptake of multiple carbon sources present in different host niches.</text>
</comment>
<accession>A0AAV9VC77</accession>
<keyword evidence="14" id="KW-1185">Reference proteome</keyword>
<dbReference type="AlphaFoldDB" id="A0AAV9VC77"/>
<organism evidence="13 14">
    <name type="scientific">Orbilia blumenaviensis</name>
    <dbReference type="NCBI Taxonomy" id="1796055"/>
    <lineage>
        <taxon>Eukaryota</taxon>
        <taxon>Fungi</taxon>
        <taxon>Dikarya</taxon>
        <taxon>Ascomycota</taxon>
        <taxon>Pezizomycotina</taxon>
        <taxon>Orbiliomycetes</taxon>
        <taxon>Orbiliales</taxon>
        <taxon>Orbiliaceae</taxon>
        <taxon>Orbilia</taxon>
    </lineage>
</organism>
<evidence type="ECO:0000256" key="8">
    <source>
        <dbReference type="ARBA" id="ARBA00022989"/>
    </source>
</evidence>
<keyword evidence="4 12" id="KW-0679">Respiratory chain</keyword>
<keyword evidence="3 12" id="KW-0813">Transport</keyword>
<dbReference type="Pfam" id="PF05365">
    <property type="entry name" value="UCR_UQCRX_QCR9"/>
    <property type="match status" value="1"/>
</dbReference>
<evidence type="ECO:0000256" key="12">
    <source>
        <dbReference type="RuleBase" id="RU368056"/>
    </source>
</evidence>
<evidence type="ECO:0000313" key="14">
    <source>
        <dbReference type="Proteomes" id="UP001373714"/>
    </source>
</evidence>
<evidence type="ECO:0000256" key="6">
    <source>
        <dbReference type="ARBA" id="ARBA00022792"/>
    </source>
</evidence>
<dbReference type="GO" id="GO:0045275">
    <property type="term" value="C:respiratory chain complex III"/>
    <property type="evidence" value="ECO:0007669"/>
    <property type="project" value="UniProtKB-UniRule"/>
</dbReference>
<evidence type="ECO:0000256" key="1">
    <source>
        <dbReference type="ARBA" id="ARBA00004434"/>
    </source>
</evidence>
<dbReference type="InterPro" id="IPR036656">
    <property type="entry name" value="QCR9_sf"/>
</dbReference>
<protein>
    <recommendedName>
        <fullName evidence="11 12">Complex III subunit 9</fullName>
    </recommendedName>
</protein>
<evidence type="ECO:0000256" key="4">
    <source>
        <dbReference type="ARBA" id="ARBA00022660"/>
    </source>
</evidence>
<dbReference type="EMBL" id="JAVHNS010000004">
    <property type="protein sequence ID" value="KAK6358679.1"/>
    <property type="molecule type" value="Genomic_DNA"/>
</dbReference>